<sequence>MQRGCQVAASLLPNNGFLAHLQHVLNPITQLRPNAIGTEETLSYTDQLLARQIVEDCCHPLGFRPLAERKSQTIQPIADLVVGAGNEGAHAAAGAALRRQLWPSALIIPEGWHTMGLRADSSVRGRIHAERTPGYP</sequence>
<evidence type="ECO:0000313" key="2">
    <source>
        <dbReference type="Proteomes" id="UP000465240"/>
    </source>
</evidence>
<gene>
    <name evidence="1" type="ORF">MPRG_60780</name>
</gene>
<organism evidence="1 2">
    <name type="scientific">Mycobacterium paragordonae</name>
    <dbReference type="NCBI Taxonomy" id="1389713"/>
    <lineage>
        <taxon>Bacteria</taxon>
        <taxon>Bacillati</taxon>
        <taxon>Actinomycetota</taxon>
        <taxon>Actinomycetes</taxon>
        <taxon>Mycobacteriales</taxon>
        <taxon>Mycobacteriaceae</taxon>
        <taxon>Mycobacterium</taxon>
    </lineage>
</organism>
<accession>A0ABQ1CEQ1</accession>
<geneLocation type="plasmid" evidence="1">
    <name>pJCM18565</name>
</geneLocation>
<keyword evidence="2" id="KW-1185">Reference proteome</keyword>
<protein>
    <submittedName>
        <fullName evidence="1">Uncharacterized protein</fullName>
    </submittedName>
</protein>
<name>A0ABQ1CEQ1_9MYCO</name>
<dbReference type="EMBL" id="BLKX01000002">
    <property type="protein sequence ID" value="GFG82802.1"/>
    <property type="molecule type" value="Genomic_DNA"/>
</dbReference>
<dbReference type="Proteomes" id="UP000465240">
    <property type="component" value="Unassembled WGS sequence"/>
</dbReference>
<proteinExistence type="predicted"/>
<reference evidence="1 2" key="1">
    <citation type="journal article" date="2019" name="Emerg. Microbes Infect.">
        <title>Comprehensive subspecies identification of 175 nontuberculous mycobacteria species based on 7547 genomic profiles.</title>
        <authorList>
            <person name="Matsumoto Y."/>
            <person name="Kinjo T."/>
            <person name="Motooka D."/>
            <person name="Nabeya D."/>
            <person name="Jung N."/>
            <person name="Uechi K."/>
            <person name="Horii T."/>
            <person name="Iida T."/>
            <person name="Fujita J."/>
            <person name="Nakamura S."/>
        </authorList>
    </citation>
    <scope>NUCLEOTIDE SEQUENCE [LARGE SCALE GENOMIC DNA]</scope>
    <source>
        <strain evidence="1 2">JCM 18565</strain>
    </source>
</reference>
<evidence type="ECO:0000313" key="1">
    <source>
        <dbReference type="EMBL" id="GFG82802.1"/>
    </source>
</evidence>
<keyword evidence="1" id="KW-0614">Plasmid</keyword>
<comment type="caution">
    <text evidence="1">The sequence shown here is derived from an EMBL/GenBank/DDBJ whole genome shotgun (WGS) entry which is preliminary data.</text>
</comment>